<proteinExistence type="predicted"/>
<feature type="domain" description="3'-5' exoribonuclease Rv2179c-like" evidence="1">
    <location>
        <begin position="11"/>
        <end position="199"/>
    </location>
</feature>
<organism evidence="2 3">
    <name type="scientific">Pseudomonas phage PspYZU05</name>
    <dbReference type="NCBI Taxonomy" id="1983556"/>
    <lineage>
        <taxon>Viruses</taxon>
        <taxon>Duplodnaviria</taxon>
        <taxon>Heunggongvirae</taxon>
        <taxon>Uroviricota</taxon>
        <taxon>Caudoviricetes</taxon>
        <taxon>Pantevenvirales</taxon>
        <taxon>Straboviridae</taxon>
        <taxon>Jiangsuvirus</taxon>
        <taxon>Jiangsuvirus pspyzu05</taxon>
    </lineage>
</organism>
<dbReference type="EMBL" id="KY971610">
    <property type="protein sequence ID" value="ASD51977.1"/>
    <property type="molecule type" value="Genomic_DNA"/>
</dbReference>
<dbReference type="GO" id="GO:0003676">
    <property type="term" value="F:nucleic acid binding"/>
    <property type="evidence" value="ECO:0007669"/>
    <property type="project" value="InterPro"/>
</dbReference>
<dbReference type="GO" id="GO:0004527">
    <property type="term" value="F:exonuclease activity"/>
    <property type="evidence" value="ECO:0007669"/>
    <property type="project" value="UniProtKB-KW"/>
</dbReference>
<accession>A0A2U7NMX8</accession>
<keyword evidence="2" id="KW-0378">Hydrolase</keyword>
<protein>
    <submittedName>
        <fullName evidence="2">Exonuclease A</fullName>
    </submittedName>
</protein>
<dbReference type="Gene3D" id="3.30.420.10">
    <property type="entry name" value="Ribonuclease H-like superfamily/Ribonuclease H"/>
    <property type="match status" value="1"/>
</dbReference>
<dbReference type="InterPro" id="IPR012337">
    <property type="entry name" value="RNaseH-like_sf"/>
</dbReference>
<dbReference type="SUPFAM" id="SSF53098">
    <property type="entry name" value="Ribonuclease H-like"/>
    <property type="match status" value="1"/>
</dbReference>
<keyword evidence="3" id="KW-1185">Reference proteome</keyword>
<gene>
    <name evidence="2" type="ORF">PspYZU05_25</name>
</gene>
<dbReference type="Pfam" id="PF16473">
    <property type="entry name" value="Rv2179c-like"/>
    <property type="match status" value="1"/>
</dbReference>
<sequence length="232" mass="26314">MSLKGKTQVKDFIIDYETVDNIPSAKAVDLSVIVFNSDLSVLETFEELVNSGKKIKFDLKSQVTRTKSNSTVKWWKTQPPEVREALKPTPNDVTIEQALEELSAFLKDNGVDRKVTHGFCRGMSFDFPILVSMLHDVELAKGTLQEDIDTSVIEPCWFWNQRDVRTAIESMLLTRDLTMTPLPKGTLDGFIAHNSIHDCAKDILMLKYAYRYAVGLDEMPSPENTDPRSLRK</sequence>
<dbReference type="InterPro" id="IPR036397">
    <property type="entry name" value="RNaseH_sf"/>
</dbReference>
<evidence type="ECO:0000313" key="3">
    <source>
        <dbReference type="Proteomes" id="UP000247773"/>
    </source>
</evidence>
<keyword evidence="2" id="KW-0269">Exonuclease</keyword>
<dbReference type="InterPro" id="IPR033390">
    <property type="entry name" value="Rv2179c-like"/>
</dbReference>
<name>A0A2U7NMX8_9CAUD</name>
<reference evidence="2 3" key="1">
    <citation type="submission" date="2017-04" db="EMBL/GenBank/DDBJ databases">
        <title>Isolation of lytic bacteriophages infecting Pseudomonas strains for biocontrol of fish and shrimp spoilage during chilled storage.</title>
        <authorList>
            <person name="Yang Z."/>
            <person name="Tao X."/>
            <person name="Gao L."/>
            <person name="Rao S."/>
        </authorList>
    </citation>
    <scope>NUCLEOTIDE SEQUENCE [LARGE SCALE GENOMIC DNA]</scope>
</reference>
<dbReference type="Proteomes" id="UP000247773">
    <property type="component" value="Genome"/>
</dbReference>
<evidence type="ECO:0000313" key="2">
    <source>
        <dbReference type="EMBL" id="ASD51977.1"/>
    </source>
</evidence>
<evidence type="ECO:0000259" key="1">
    <source>
        <dbReference type="Pfam" id="PF16473"/>
    </source>
</evidence>
<keyword evidence="2" id="KW-0540">Nuclease</keyword>